<evidence type="ECO:0000313" key="8">
    <source>
        <dbReference type="Proteomes" id="UP001333710"/>
    </source>
</evidence>
<dbReference type="KEGG" id="pmaw:MACH26_18020"/>
<sequence>MSRFQLPVQMEHWFMFLQIGICATVLFIIDESVHHLLNYNSLMITAGEYWRAISGHLLHTNFYHLCLNVGGLFLLWALHGEYYRPAMLLGLFISIAVTISVTMLLFSDIALYVGLSGVIHGLFVWGVLQDIKYKDPTGWLLLIAIIAKITHEQIAGGDAHTAMLIEANVAFDAHLFGAIAGTLCAFIFKPLAKIKQAPEGA</sequence>
<evidence type="ECO:0000259" key="6">
    <source>
        <dbReference type="Pfam" id="PF01694"/>
    </source>
</evidence>
<keyword evidence="8" id="KW-1185">Reference proteome</keyword>
<dbReference type="GO" id="GO:0016020">
    <property type="term" value="C:membrane"/>
    <property type="evidence" value="ECO:0007669"/>
    <property type="project" value="UniProtKB-SubCell"/>
</dbReference>
<feature type="transmembrane region" description="Helical" evidence="5">
    <location>
        <begin position="109"/>
        <end position="128"/>
    </location>
</feature>
<dbReference type="NCBIfam" id="TIGR03902">
    <property type="entry name" value="rhom_GG_sort"/>
    <property type="match status" value="1"/>
</dbReference>
<evidence type="ECO:0000256" key="2">
    <source>
        <dbReference type="ARBA" id="ARBA00022692"/>
    </source>
</evidence>
<dbReference type="InterPro" id="IPR023826">
    <property type="entry name" value="Rhom-like_SP_proteobac"/>
</dbReference>
<dbReference type="Pfam" id="PF01694">
    <property type="entry name" value="Rhomboid"/>
    <property type="match status" value="1"/>
</dbReference>
<feature type="transmembrane region" description="Helical" evidence="5">
    <location>
        <begin position="12"/>
        <end position="29"/>
    </location>
</feature>
<evidence type="ECO:0000256" key="3">
    <source>
        <dbReference type="ARBA" id="ARBA00022989"/>
    </source>
</evidence>
<dbReference type="PANTHER" id="PTHR43731:SF16">
    <property type="entry name" value="RHOMBOSORTASE"/>
    <property type="match status" value="1"/>
</dbReference>
<evidence type="ECO:0000256" key="4">
    <source>
        <dbReference type="ARBA" id="ARBA00023136"/>
    </source>
</evidence>
<evidence type="ECO:0000313" key="7">
    <source>
        <dbReference type="EMBL" id="BDX06281.1"/>
    </source>
</evidence>
<protein>
    <submittedName>
        <fullName evidence="7">Rhombosortase</fullName>
    </submittedName>
</protein>
<dbReference type="PANTHER" id="PTHR43731">
    <property type="entry name" value="RHOMBOID PROTEASE"/>
    <property type="match status" value="1"/>
</dbReference>
<name>A0AA48HK82_9ALTE</name>
<gene>
    <name evidence="7" type="ORF">MACH26_18020</name>
</gene>
<evidence type="ECO:0000256" key="1">
    <source>
        <dbReference type="ARBA" id="ARBA00004141"/>
    </source>
</evidence>
<keyword evidence="3 5" id="KW-1133">Transmembrane helix</keyword>
<reference evidence="7" key="1">
    <citation type="submission" date="2023-01" db="EMBL/GenBank/DDBJ databases">
        <title>Complete genome sequence of Planctobacterium marinum strain Dej080120_11.</title>
        <authorList>
            <person name="Ueki S."/>
            <person name="Maruyama F."/>
        </authorList>
    </citation>
    <scope>NUCLEOTIDE SEQUENCE</scope>
    <source>
        <strain evidence="7">Dej080120_11</strain>
    </source>
</reference>
<keyword evidence="2 5" id="KW-0812">Transmembrane</keyword>
<comment type="subcellular location">
    <subcellularLocation>
        <location evidence="1">Membrane</location>
        <topology evidence="1">Multi-pass membrane protein</topology>
    </subcellularLocation>
</comment>
<feature type="transmembrane region" description="Helical" evidence="5">
    <location>
        <begin position="62"/>
        <end position="79"/>
    </location>
</feature>
<dbReference type="SUPFAM" id="SSF144091">
    <property type="entry name" value="Rhomboid-like"/>
    <property type="match status" value="1"/>
</dbReference>
<dbReference type="EMBL" id="AP027272">
    <property type="protein sequence ID" value="BDX06281.1"/>
    <property type="molecule type" value="Genomic_DNA"/>
</dbReference>
<keyword evidence="4 5" id="KW-0472">Membrane</keyword>
<dbReference type="AlphaFoldDB" id="A0AA48HK82"/>
<evidence type="ECO:0000256" key="5">
    <source>
        <dbReference type="SAM" id="Phobius"/>
    </source>
</evidence>
<feature type="transmembrane region" description="Helical" evidence="5">
    <location>
        <begin position="86"/>
        <end position="103"/>
    </location>
</feature>
<dbReference type="GO" id="GO:0004252">
    <property type="term" value="F:serine-type endopeptidase activity"/>
    <property type="evidence" value="ECO:0007669"/>
    <property type="project" value="InterPro"/>
</dbReference>
<dbReference type="Proteomes" id="UP001333710">
    <property type="component" value="Chromosome"/>
</dbReference>
<feature type="domain" description="Peptidase S54 rhomboid" evidence="6">
    <location>
        <begin position="47"/>
        <end position="188"/>
    </location>
</feature>
<dbReference type="InterPro" id="IPR022764">
    <property type="entry name" value="Peptidase_S54_rhomboid_dom"/>
</dbReference>
<proteinExistence type="predicted"/>
<accession>A0AA48HK82</accession>
<dbReference type="RefSeq" id="WP_338292308.1">
    <property type="nucleotide sequence ID" value="NZ_AP027272.1"/>
</dbReference>
<dbReference type="Gene3D" id="1.20.1540.10">
    <property type="entry name" value="Rhomboid-like"/>
    <property type="match status" value="1"/>
</dbReference>
<dbReference type="InterPro" id="IPR050925">
    <property type="entry name" value="Rhomboid_protease_S54"/>
</dbReference>
<dbReference type="InterPro" id="IPR035952">
    <property type="entry name" value="Rhomboid-like_sf"/>
</dbReference>
<organism evidence="7 8">
    <name type="scientific">Planctobacterium marinum</name>
    <dbReference type="NCBI Taxonomy" id="1631968"/>
    <lineage>
        <taxon>Bacteria</taxon>
        <taxon>Pseudomonadati</taxon>
        <taxon>Pseudomonadota</taxon>
        <taxon>Gammaproteobacteria</taxon>
        <taxon>Alteromonadales</taxon>
        <taxon>Alteromonadaceae</taxon>
        <taxon>Planctobacterium</taxon>
    </lineage>
</organism>